<proteinExistence type="predicted"/>
<organism evidence="2">
    <name type="scientific">Ackermannviridae sp</name>
    <dbReference type="NCBI Taxonomy" id="2831612"/>
    <lineage>
        <taxon>Viruses</taxon>
        <taxon>Duplodnaviria</taxon>
        <taxon>Heunggongvirae</taxon>
        <taxon>Uroviricota</taxon>
        <taxon>Caudoviricetes</taxon>
        <taxon>Pantevenvirales</taxon>
        <taxon>Ackermannviridae</taxon>
    </lineage>
</organism>
<keyword evidence="1" id="KW-0472">Membrane</keyword>
<sequence>MDTNTFMSAAALAVSFIAAVGPTTWAIIRYYKDKRVEYARKAADIYYKALTKANCLDVPLDSQELTYASLMLEAAIGHGDEIDIARIAIIKYRDNPTDEMHDKKAKAVGNLLAVIGKAIKN</sequence>
<keyword evidence="1" id="KW-0812">Transmembrane</keyword>
<keyword evidence="1" id="KW-1133">Transmembrane helix</keyword>
<evidence type="ECO:0000256" key="1">
    <source>
        <dbReference type="SAM" id="Phobius"/>
    </source>
</evidence>
<name>A0A8S5RQQ7_9CAUD</name>
<dbReference type="EMBL" id="BK033130">
    <property type="protein sequence ID" value="DAE46945.1"/>
    <property type="molecule type" value="Genomic_DNA"/>
</dbReference>
<reference evidence="2" key="1">
    <citation type="journal article" date="2021" name="Proc. Natl. Acad. Sci. U.S.A.">
        <title>A Catalog of Tens of Thousands of Viruses from Human Metagenomes Reveals Hidden Associations with Chronic Diseases.</title>
        <authorList>
            <person name="Tisza M.J."/>
            <person name="Buck C.B."/>
        </authorList>
    </citation>
    <scope>NUCLEOTIDE SEQUENCE</scope>
    <source>
        <strain evidence="2">CtuoI59</strain>
    </source>
</reference>
<feature type="transmembrane region" description="Helical" evidence="1">
    <location>
        <begin position="6"/>
        <end position="31"/>
    </location>
</feature>
<protein>
    <submittedName>
        <fullName evidence="2">Uncharacterized protein</fullName>
    </submittedName>
</protein>
<accession>A0A8S5RQQ7</accession>
<evidence type="ECO:0000313" key="2">
    <source>
        <dbReference type="EMBL" id="DAE46945.1"/>
    </source>
</evidence>